<dbReference type="Pfam" id="PF02518">
    <property type="entry name" value="HATPase_c"/>
    <property type="match status" value="1"/>
</dbReference>
<evidence type="ECO:0000256" key="3">
    <source>
        <dbReference type="ARBA" id="ARBA00012438"/>
    </source>
</evidence>
<dbReference type="EC" id="2.7.13.3" evidence="3"/>
<dbReference type="SUPFAM" id="SSF47384">
    <property type="entry name" value="Homodimeric domain of signal transducing histidine kinase"/>
    <property type="match status" value="1"/>
</dbReference>
<dbReference type="AlphaFoldDB" id="I6YUA3"/>
<dbReference type="CDD" id="cd06225">
    <property type="entry name" value="HAMP"/>
    <property type="match status" value="1"/>
</dbReference>
<dbReference type="SMART" id="SM00388">
    <property type="entry name" value="HisKA"/>
    <property type="match status" value="1"/>
</dbReference>
<dbReference type="GO" id="GO:0007234">
    <property type="term" value="P:osmosensory signaling via phosphorelay pathway"/>
    <property type="evidence" value="ECO:0007669"/>
    <property type="project" value="TreeGrafter"/>
</dbReference>
<evidence type="ECO:0000256" key="5">
    <source>
        <dbReference type="ARBA" id="ARBA00022679"/>
    </source>
</evidence>
<dbReference type="eggNOG" id="COG5000">
    <property type="taxonomic scope" value="Bacteria"/>
</dbReference>
<evidence type="ECO:0000256" key="7">
    <source>
        <dbReference type="ARBA" id="ARBA00022777"/>
    </source>
</evidence>
<dbReference type="Gene3D" id="3.30.565.10">
    <property type="entry name" value="Histidine kinase-like ATPase, C-terminal domain"/>
    <property type="match status" value="1"/>
</dbReference>
<organism evidence="14 15">
    <name type="scientific">Melioribacter roseus (strain DSM 23840 / JCM 17771 / VKM B-2668 / P3M-2)</name>
    <dbReference type="NCBI Taxonomy" id="1191523"/>
    <lineage>
        <taxon>Bacteria</taxon>
        <taxon>Pseudomonadati</taxon>
        <taxon>Ignavibacteriota</taxon>
        <taxon>Ignavibacteria</taxon>
        <taxon>Ignavibacteriales</taxon>
        <taxon>Melioribacteraceae</taxon>
        <taxon>Melioribacter</taxon>
    </lineage>
</organism>
<feature type="transmembrane region" description="Helical" evidence="11">
    <location>
        <begin position="199"/>
        <end position="223"/>
    </location>
</feature>
<evidence type="ECO:0000256" key="8">
    <source>
        <dbReference type="ARBA" id="ARBA00022840"/>
    </source>
</evidence>
<keyword evidence="8" id="KW-0067">ATP-binding</keyword>
<dbReference type="SUPFAM" id="SSF158472">
    <property type="entry name" value="HAMP domain-like"/>
    <property type="match status" value="1"/>
</dbReference>
<dbReference type="OrthoDB" id="9806995at2"/>
<keyword evidence="6" id="KW-0547">Nucleotide-binding</keyword>
<dbReference type="PANTHER" id="PTHR42878">
    <property type="entry name" value="TWO-COMPONENT HISTIDINE KINASE"/>
    <property type="match status" value="1"/>
</dbReference>
<dbReference type="Gene3D" id="1.10.287.130">
    <property type="match status" value="1"/>
</dbReference>
<dbReference type="HOGENOM" id="CLU_394726_0_0_10"/>
<dbReference type="InterPro" id="IPR036097">
    <property type="entry name" value="HisK_dim/P_sf"/>
</dbReference>
<dbReference type="KEGG" id="mro:MROS_0896"/>
<evidence type="ECO:0000256" key="9">
    <source>
        <dbReference type="ARBA" id="ARBA00023012"/>
    </source>
</evidence>
<dbReference type="InterPro" id="IPR003660">
    <property type="entry name" value="HAMP_dom"/>
</dbReference>
<evidence type="ECO:0000256" key="10">
    <source>
        <dbReference type="SAM" id="Coils"/>
    </source>
</evidence>
<dbReference type="GO" id="GO:0016020">
    <property type="term" value="C:membrane"/>
    <property type="evidence" value="ECO:0007669"/>
    <property type="project" value="UniProtKB-SubCell"/>
</dbReference>
<comment type="subcellular location">
    <subcellularLocation>
        <location evidence="2">Membrane</location>
    </subcellularLocation>
</comment>
<dbReference type="GO" id="GO:0000156">
    <property type="term" value="F:phosphorelay response regulator activity"/>
    <property type="evidence" value="ECO:0007669"/>
    <property type="project" value="TreeGrafter"/>
</dbReference>
<dbReference type="InterPro" id="IPR004358">
    <property type="entry name" value="Sig_transdc_His_kin-like_C"/>
</dbReference>
<dbReference type="InterPro" id="IPR050351">
    <property type="entry name" value="BphY/WalK/GraS-like"/>
</dbReference>
<reference evidence="14 15" key="1">
    <citation type="journal article" date="2013" name="PLoS ONE">
        <title>Genomic analysis of Melioribacter roseus, facultatively anaerobic organotrophic bacterium representing a novel deep lineage within Bacteriodetes/Chlorobi group.</title>
        <authorList>
            <person name="Kadnikov V.V."/>
            <person name="Mardanov A.V."/>
            <person name="Podosokorskaya O.A."/>
            <person name="Gavrilov S.N."/>
            <person name="Kublanov I.V."/>
            <person name="Beletsky A.V."/>
            <person name="Bonch-Osmolovskaya E.A."/>
            <person name="Ravin N.V."/>
        </authorList>
    </citation>
    <scope>NUCLEOTIDE SEQUENCE [LARGE SCALE GENOMIC DNA]</scope>
    <source>
        <strain evidence="15">JCM 17771 / P3M-2</strain>
    </source>
</reference>
<name>I6YUA3_MELRP</name>
<dbReference type="Gene3D" id="6.10.340.10">
    <property type="match status" value="1"/>
</dbReference>
<dbReference type="GO" id="GO:0000155">
    <property type="term" value="F:phosphorelay sensor kinase activity"/>
    <property type="evidence" value="ECO:0007669"/>
    <property type="project" value="InterPro"/>
</dbReference>
<feature type="domain" description="Histidine kinase" evidence="12">
    <location>
        <begin position="495"/>
        <end position="698"/>
    </location>
</feature>
<dbReference type="EMBL" id="CP003557">
    <property type="protein sequence ID" value="AFN74137.1"/>
    <property type="molecule type" value="Genomic_DNA"/>
</dbReference>
<dbReference type="SUPFAM" id="SSF55785">
    <property type="entry name" value="PYP-like sensor domain (PAS domain)"/>
    <property type="match status" value="1"/>
</dbReference>
<feature type="transmembrane region" description="Helical" evidence="11">
    <location>
        <begin position="101"/>
        <end position="118"/>
    </location>
</feature>
<dbReference type="GO" id="GO:0030295">
    <property type="term" value="F:protein kinase activator activity"/>
    <property type="evidence" value="ECO:0007669"/>
    <property type="project" value="TreeGrafter"/>
</dbReference>
<evidence type="ECO:0000313" key="14">
    <source>
        <dbReference type="EMBL" id="AFN74137.1"/>
    </source>
</evidence>
<proteinExistence type="predicted"/>
<evidence type="ECO:0000259" key="12">
    <source>
        <dbReference type="PROSITE" id="PS50109"/>
    </source>
</evidence>
<keyword evidence="15" id="KW-1185">Reference proteome</keyword>
<keyword evidence="5" id="KW-0808">Transferase</keyword>
<dbReference type="PANTHER" id="PTHR42878:SF7">
    <property type="entry name" value="SENSOR HISTIDINE KINASE GLRK"/>
    <property type="match status" value="1"/>
</dbReference>
<gene>
    <name evidence="14" type="ordered locus">MROS_0896</name>
</gene>
<evidence type="ECO:0000256" key="4">
    <source>
        <dbReference type="ARBA" id="ARBA00022553"/>
    </source>
</evidence>
<feature type="transmembrane region" description="Helical" evidence="11">
    <location>
        <begin position="37"/>
        <end position="58"/>
    </location>
</feature>
<feature type="transmembrane region" description="Helical" evidence="11">
    <location>
        <begin position="172"/>
        <end position="193"/>
    </location>
</feature>
<keyword evidence="11" id="KW-0472">Membrane</keyword>
<accession>I6YUA3</accession>
<dbReference type="PROSITE" id="PS50885">
    <property type="entry name" value="HAMP"/>
    <property type="match status" value="1"/>
</dbReference>
<dbReference type="PATRIC" id="fig|1191523.3.peg.944"/>
<keyword evidence="11" id="KW-0812">Transmembrane</keyword>
<protein>
    <recommendedName>
        <fullName evidence="3">histidine kinase</fullName>
        <ecNumber evidence="3">2.7.13.3</ecNumber>
    </recommendedName>
</protein>
<dbReference type="Proteomes" id="UP000009011">
    <property type="component" value="Chromosome"/>
</dbReference>
<feature type="transmembrane region" description="Helical" evidence="11">
    <location>
        <begin position="6"/>
        <end position="25"/>
    </location>
</feature>
<feature type="domain" description="HAMP" evidence="13">
    <location>
        <begin position="300"/>
        <end position="352"/>
    </location>
</feature>
<dbReference type="PROSITE" id="PS50109">
    <property type="entry name" value="HIS_KIN"/>
    <property type="match status" value="1"/>
</dbReference>
<sequence length="698" mass="79299">MGMLLTQIIFLASSFIAAVGLIYVIYARAGETVNTRLFLLTLFLIVGYLISHTIHFVFMPSHDVTLLDRSCHSLLLLIMVSITFFTIYYPHKTLKTKLAEFLIIVPSVVLLVMLWKGWLVRESHAHDFSFYPYFSDLYPLYLIWYLILILLNYYWIILKYKSTDNPVYKKQLMLYLFGLVITSTATYIFGLLLPWILGFYYLVEISPLAFTVGFIFFTAVAVGKYNMFPVAKEKVAAFSLNKKIFFVALIFVPIIILLIQIPIGRIIFGVEPGSEQIRFFLYSALVGIIVSVTLSFAFSKIIAQPISILKEKVNEIERGNFDVKTNIRSNDEIGELSRAFDNMAETLSNNIRELKRKEERISVLLNAFEKSLAAIAIVDKDLKIIEANGRFYEICECELKSGLKGKSIREAQFGLSEKTLDEIINAVKQKNIYLGEIRVITASRNEKDLLISVSENGDPGSGYLFVEIDISDRKKLEAEIIRSEKFASLGKMSAVLAHEIKTPLTSIKMNADILSKSLDLTEDEKESFFIINKEITRLTNLVKEVLRFSRELTISKSDADIHSLCEDVVRQTMPDQSDKNVEIVNNVAKVTLNVDPDKFKQVLINLAQNALDAIDKNGRLEFYSSFEDDRFCLYIKDNGKGIEDKDRIFDPFYTTKASGTGLGLSISKKIIELHGGDLVLVKSQPGETIFRIKIPHEK</sequence>
<dbReference type="GO" id="GO:0005524">
    <property type="term" value="F:ATP binding"/>
    <property type="evidence" value="ECO:0007669"/>
    <property type="project" value="UniProtKB-KW"/>
</dbReference>
<feature type="transmembrane region" description="Helical" evidence="11">
    <location>
        <begin position="280"/>
        <end position="303"/>
    </location>
</feature>
<dbReference type="InterPro" id="IPR005467">
    <property type="entry name" value="His_kinase_dom"/>
</dbReference>
<dbReference type="Pfam" id="PF00512">
    <property type="entry name" value="HisKA"/>
    <property type="match status" value="1"/>
</dbReference>
<keyword evidence="7 14" id="KW-0418">Kinase</keyword>
<dbReference type="SMART" id="SM00304">
    <property type="entry name" value="HAMP"/>
    <property type="match status" value="1"/>
</dbReference>
<dbReference type="STRING" id="1191523.MROS_0896"/>
<dbReference type="SUPFAM" id="SSF55874">
    <property type="entry name" value="ATPase domain of HSP90 chaperone/DNA topoisomerase II/histidine kinase"/>
    <property type="match status" value="1"/>
</dbReference>
<dbReference type="InterPro" id="IPR003594">
    <property type="entry name" value="HATPase_dom"/>
</dbReference>
<keyword evidence="4" id="KW-0597">Phosphoprotein</keyword>
<evidence type="ECO:0000259" key="13">
    <source>
        <dbReference type="PROSITE" id="PS50885"/>
    </source>
</evidence>
<dbReference type="SMART" id="SM00387">
    <property type="entry name" value="HATPase_c"/>
    <property type="match status" value="1"/>
</dbReference>
<keyword evidence="11" id="KW-1133">Transmembrane helix</keyword>
<dbReference type="InterPro" id="IPR036890">
    <property type="entry name" value="HATPase_C_sf"/>
</dbReference>
<comment type="catalytic activity">
    <reaction evidence="1">
        <text>ATP + protein L-histidine = ADP + protein N-phospho-L-histidine.</text>
        <dbReference type="EC" id="2.7.13.3"/>
    </reaction>
</comment>
<keyword evidence="10" id="KW-0175">Coiled coil</keyword>
<dbReference type="InterPro" id="IPR035965">
    <property type="entry name" value="PAS-like_dom_sf"/>
</dbReference>
<feature type="transmembrane region" description="Helical" evidence="11">
    <location>
        <begin position="138"/>
        <end position="160"/>
    </location>
</feature>
<evidence type="ECO:0000256" key="2">
    <source>
        <dbReference type="ARBA" id="ARBA00004370"/>
    </source>
</evidence>
<feature type="coiled-coil region" evidence="10">
    <location>
        <begin position="337"/>
        <end position="364"/>
    </location>
</feature>
<dbReference type="Pfam" id="PF00672">
    <property type="entry name" value="HAMP"/>
    <property type="match status" value="1"/>
</dbReference>
<evidence type="ECO:0000256" key="11">
    <source>
        <dbReference type="SAM" id="Phobius"/>
    </source>
</evidence>
<evidence type="ECO:0000256" key="1">
    <source>
        <dbReference type="ARBA" id="ARBA00000085"/>
    </source>
</evidence>
<dbReference type="Gene3D" id="3.30.450.20">
    <property type="entry name" value="PAS domain"/>
    <property type="match status" value="1"/>
</dbReference>
<feature type="transmembrane region" description="Helical" evidence="11">
    <location>
        <begin position="70"/>
        <end position="89"/>
    </location>
</feature>
<evidence type="ECO:0000313" key="15">
    <source>
        <dbReference type="Proteomes" id="UP000009011"/>
    </source>
</evidence>
<dbReference type="PRINTS" id="PR00344">
    <property type="entry name" value="BCTRLSENSOR"/>
</dbReference>
<evidence type="ECO:0000256" key="6">
    <source>
        <dbReference type="ARBA" id="ARBA00022741"/>
    </source>
</evidence>
<feature type="transmembrane region" description="Helical" evidence="11">
    <location>
        <begin position="244"/>
        <end position="268"/>
    </location>
</feature>
<dbReference type="InterPro" id="IPR003661">
    <property type="entry name" value="HisK_dim/P_dom"/>
</dbReference>
<keyword evidence="9" id="KW-0902">Two-component regulatory system</keyword>
<dbReference type="CDD" id="cd00082">
    <property type="entry name" value="HisKA"/>
    <property type="match status" value="1"/>
</dbReference>